<dbReference type="PANTHER" id="PTHR23502">
    <property type="entry name" value="MAJOR FACILITATOR SUPERFAMILY"/>
    <property type="match status" value="1"/>
</dbReference>
<keyword evidence="2" id="KW-0813">Transport</keyword>
<feature type="transmembrane region" description="Helical" evidence="9">
    <location>
        <begin position="203"/>
        <end position="221"/>
    </location>
</feature>
<accession>A0A2X0LZB0</accession>
<comment type="subcellular location">
    <subcellularLocation>
        <location evidence="1">Cell membrane</location>
        <topology evidence="1">Multi-pass membrane protein</topology>
    </subcellularLocation>
</comment>
<dbReference type="Gene3D" id="1.20.1250.20">
    <property type="entry name" value="MFS general substrate transporter like domains"/>
    <property type="match status" value="1"/>
</dbReference>
<dbReference type="InterPro" id="IPR020846">
    <property type="entry name" value="MFS_dom"/>
</dbReference>
<reference evidence="11 12" key="1">
    <citation type="submission" date="2016-11" db="EMBL/GenBank/DDBJ databases">
        <authorList>
            <person name="Jaros S."/>
            <person name="Januszkiewicz K."/>
            <person name="Wedrychowicz H."/>
        </authorList>
    </citation>
    <scope>NUCLEOTIDE SEQUENCE [LARGE SCALE GENOMIC DNA]</scope>
</reference>
<protein>
    <submittedName>
        <fullName evidence="11">BQ5605_C016g08133 protein</fullName>
    </submittedName>
</protein>
<dbReference type="GO" id="GO:0022857">
    <property type="term" value="F:transmembrane transporter activity"/>
    <property type="evidence" value="ECO:0007669"/>
    <property type="project" value="InterPro"/>
</dbReference>
<keyword evidence="6 9" id="KW-0472">Membrane</keyword>
<keyword evidence="5 9" id="KW-1133">Transmembrane helix</keyword>
<feature type="transmembrane region" description="Helical" evidence="9">
    <location>
        <begin position="489"/>
        <end position="512"/>
    </location>
</feature>
<dbReference type="InterPro" id="IPR036259">
    <property type="entry name" value="MFS_trans_sf"/>
</dbReference>
<keyword evidence="3" id="KW-1003">Cell membrane</keyword>
<sequence>MILGTLPGRPRQSGELLIPSFGAAEICRKGPAVDGINQSVGPSADHAVWSCTTGYRPIPVVDLRQDMKEYEAFGDAEKALSSRSSTPSPAPLKDAPPQVTPSAMAAVGSSGAASGTAAAPAPRFTSLTGWISHASRHEPPRVMITDQEWERRTENPRNWIQSRRIKNTVIISLTGFLATLASSILVASSSILREQFGRSREVVTLTTSIYVAGLGCGPFLFAPISELYGRQIAYSSSMILFMILNLVLCFAPSFSSILVLRLLTGIFGSSGPSLGVATLSDLFAPKERGKPLSYYALGPMAGPTLGGVMGIYLALVDASPMFPEFWRWCFRLLAILVGLNTLAIIFLMDETYAPVLRKTLEEEDGVAISRLARLRQLFRPKPEAKAIMIRTFTRPPRMLVNPACGLFVVYYAYVYSIIYVFLVSLPLLYSRHNPPDALFTYNWKPKITGLSYLGLGCGFFSSAFTAASLQDRIYGYCSRRYKNDGQPEYRLCITQVGMIIFPIGLLIWGWTAQAQTHWMGPITGSFILAYGLMLCFNSIQNWIVDAFSPYSAAAMAGATIVRSISGAILPVFSDSLFINLGYGWGGTLLALPAVPAPFVLFMYGQRLRERYKFQP</sequence>
<dbReference type="CDD" id="cd17323">
    <property type="entry name" value="MFS_Tpo1_MDR_like"/>
    <property type="match status" value="1"/>
</dbReference>
<dbReference type="InterPro" id="IPR011701">
    <property type="entry name" value="MFS"/>
</dbReference>
<proteinExistence type="inferred from homology"/>
<feature type="transmembrane region" description="Helical" evidence="9">
    <location>
        <begin position="551"/>
        <end position="572"/>
    </location>
</feature>
<evidence type="ECO:0000256" key="5">
    <source>
        <dbReference type="ARBA" id="ARBA00022989"/>
    </source>
</evidence>
<feature type="transmembrane region" description="Helical" evidence="9">
    <location>
        <begin position="449"/>
        <end position="469"/>
    </location>
</feature>
<evidence type="ECO:0000256" key="9">
    <source>
        <dbReference type="SAM" id="Phobius"/>
    </source>
</evidence>
<evidence type="ECO:0000256" key="3">
    <source>
        <dbReference type="ARBA" id="ARBA00022475"/>
    </source>
</evidence>
<feature type="transmembrane region" description="Helical" evidence="9">
    <location>
        <begin position="404"/>
        <end position="429"/>
    </location>
</feature>
<evidence type="ECO:0000259" key="10">
    <source>
        <dbReference type="PROSITE" id="PS50850"/>
    </source>
</evidence>
<feature type="transmembrane region" description="Helical" evidence="9">
    <location>
        <begin position="233"/>
        <end position="254"/>
    </location>
</feature>
<feature type="compositionally biased region" description="Low complexity" evidence="8">
    <location>
        <begin position="101"/>
        <end position="115"/>
    </location>
</feature>
<dbReference type="Proteomes" id="UP000249464">
    <property type="component" value="Unassembled WGS sequence"/>
</dbReference>
<comment type="similarity">
    <text evidence="7">Belongs to the major facilitator superfamily. DHA1 family. Polyamines/proton antiporter (TC 2.A.1.2.16) subfamily.</text>
</comment>
<dbReference type="GO" id="GO:0005886">
    <property type="term" value="C:plasma membrane"/>
    <property type="evidence" value="ECO:0007669"/>
    <property type="project" value="UniProtKB-SubCell"/>
</dbReference>
<feature type="transmembrane region" description="Helical" evidence="9">
    <location>
        <begin position="169"/>
        <end position="191"/>
    </location>
</feature>
<dbReference type="STRING" id="796604.A0A2X0LZB0"/>
<feature type="transmembrane region" description="Helical" evidence="9">
    <location>
        <begin position="325"/>
        <end position="348"/>
    </location>
</feature>
<feature type="transmembrane region" description="Helical" evidence="9">
    <location>
        <begin position="518"/>
        <end position="539"/>
    </location>
</feature>
<organism evidence="11 12">
    <name type="scientific">Microbotryum silenes-dioicae</name>
    <dbReference type="NCBI Taxonomy" id="796604"/>
    <lineage>
        <taxon>Eukaryota</taxon>
        <taxon>Fungi</taxon>
        <taxon>Dikarya</taxon>
        <taxon>Basidiomycota</taxon>
        <taxon>Pucciniomycotina</taxon>
        <taxon>Microbotryomycetes</taxon>
        <taxon>Microbotryales</taxon>
        <taxon>Microbotryaceae</taxon>
        <taxon>Microbotryum</taxon>
    </lineage>
</organism>
<keyword evidence="4 9" id="KW-0812">Transmembrane</keyword>
<evidence type="ECO:0000313" key="11">
    <source>
        <dbReference type="EMBL" id="SGY20722.1"/>
    </source>
</evidence>
<keyword evidence="12" id="KW-1185">Reference proteome</keyword>
<feature type="transmembrane region" description="Helical" evidence="9">
    <location>
        <begin position="292"/>
        <end position="313"/>
    </location>
</feature>
<feature type="domain" description="Major facilitator superfamily (MFS) profile" evidence="10">
    <location>
        <begin position="167"/>
        <end position="610"/>
    </location>
</feature>
<dbReference type="PROSITE" id="PS50850">
    <property type="entry name" value="MFS"/>
    <property type="match status" value="1"/>
</dbReference>
<evidence type="ECO:0000256" key="4">
    <source>
        <dbReference type="ARBA" id="ARBA00022692"/>
    </source>
</evidence>
<dbReference type="EMBL" id="FQNC01000018">
    <property type="protein sequence ID" value="SGY20722.1"/>
    <property type="molecule type" value="Genomic_DNA"/>
</dbReference>
<evidence type="ECO:0000256" key="7">
    <source>
        <dbReference type="ARBA" id="ARBA00038459"/>
    </source>
</evidence>
<dbReference type="PANTHER" id="PTHR23502:SF186">
    <property type="entry name" value="MAJOR FACILITATOR SUPERFAMILY (MFS) PROFILE DOMAIN-CONTAINING PROTEIN"/>
    <property type="match status" value="1"/>
</dbReference>
<feature type="transmembrane region" description="Helical" evidence="9">
    <location>
        <begin position="584"/>
        <end position="603"/>
    </location>
</feature>
<dbReference type="AlphaFoldDB" id="A0A2X0LZB0"/>
<evidence type="ECO:0000256" key="1">
    <source>
        <dbReference type="ARBA" id="ARBA00004651"/>
    </source>
</evidence>
<name>A0A2X0LZB0_9BASI</name>
<evidence type="ECO:0000256" key="8">
    <source>
        <dbReference type="SAM" id="MobiDB-lite"/>
    </source>
</evidence>
<evidence type="ECO:0000256" key="2">
    <source>
        <dbReference type="ARBA" id="ARBA00022448"/>
    </source>
</evidence>
<evidence type="ECO:0000313" key="12">
    <source>
        <dbReference type="Proteomes" id="UP000249464"/>
    </source>
</evidence>
<feature type="region of interest" description="Disordered" evidence="8">
    <location>
        <begin position="75"/>
        <end position="115"/>
    </location>
</feature>
<dbReference type="Pfam" id="PF07690">
    <property type="entry name" value="MFS_1"/>
    <property type="match status" value="1"/>
</dbReference>
<evidence type="ECO:0000256" key="6">
    <source>
        <dbReference type="ARBA" id="ARBA00023136"/>
    </source>
</evidence>
<dbReference type="SUPFAM" id="SSF103473">
    <property type="entry name" value="MFS general substrate transporter"/>
    <property type="match status" value="1"/>
</dbReference>
<gene>
    <name evidence="11" type="primary">BQ5605_C016g08133</name>
    <name evidence="11" type="ORF">BQ5605_C016G08133</name>
</gene>